<feature type="domain" description="DM2" evidence="9">
    <location>
        <begin position="182"/>
        <end position="259"/>
    </location>
</feature>
<dbReference type="GO" id="GO:0009535">
    <property type="term" value="C:chloroplast thylakoid membrane"/>
    <property type="evidence" value="ECO:0007669"/>
    <property type="project" value="UniProtKB-SubCell"/>
</dbReference>
<evidence type="ECO:0000256" key="4">
    <source>
        <dbReference type="ARBA" id="ARBA00023027"/>
    </source>
</evidence>
<feature type="region of interest" description="Disordered" evidence="7">
    <location>
        <begin position="89"/>
        <end position="121"/>
    </location>
</feature>
<evidence type="ECO:0000256" key="2">
    <source>
        <dbReference type="ARBA" id="ARBA00022640"/>
    </source>
</evidence>
<comment type="catalytic activity">
    <reaction evidence="6">
        <text>a plastoquinone + NADH + (n+1) H(+)(in) = a plastoquinol + NAD(+) + n H(+)(out)</text>
        <dbReference type="Rhea" id="RHEA:42608"/>
        <dbReference type="Rhea" id="RHEA-COMP:9561"/>
        <dbReference type="Rhea" id="RHEA-COMP:9562"/>
        <dbReference type="ChEBI" id="CHEBI:15378"/>
        <dbReference type="ChEBI" id="CHEBI:17757"/>
        <dbReference type="ChEBI" id="CHEBI:57540"/>
        <dbReference type="ChEBI" id="CHEBI:57945"/>
        <dbReference type="ChEBI" id="CHEBI:62192"/>
    </reaction>
</comment>
<comment type="catalytic activity">
    <reaction evidence="5">
        <text>a plastoquinone + NADPH + (n+1) H(+)(in) = a plastoquinol + NADP(+) + n H(+)(out)</text>
        <dbReference type="Rhea" id="RHEA:42612"/>
        <dbReference type="Rhea" id="RHEA-COMP:9561"/>
        <dbReference type="Rhea" id="RHEA-COMP:9562"/>
        <dbReference type="ChEBI" id="CHEBI:15378"/>
        <dbReference type="ChEBI" id="CHEBI:17757"/>
        <dbReference type="ChEBI" id="CHEBI:57783"/>
        <dbReference type="ChEBI" id="CHEBI:58349"/>
        <dbReference type="ChEBI" id="CHEBI:62192"/>
    </reaction>
</comment>
<evidence type="ECO:0000256" key="3">
    <source>
        <dbReference type="ARBA" id="ARBA00022967"/>
    </source>
</evidence>
<dbReference type="Pfam" id="PF08766">
    <property type="entry name" value="DEK_C"/>
    <property type="match status" value="1"/>
</dbReference>
<keyword evidence="11" id="KW-1185">Reference proteome</keyword>
<dbReference type="AlphaFoldDB" id="A0AAP0GRP1"/>
<evidence type="ECO:0000313" key="10">
    <source>
        <dbReference type="EMBL" id="KAK9057929.1"/>
    </source>
</evidence>
<feature type="region of interest" description="Disordered" evidence="7">
    <location>
        <begin position="150"/>
        <end position="183"/>
    </location>
</feature>
<evidence type="ECO:0000256" key="7">
    <source>
        <dbReference type="SAM" id="MobiDB-lite"/>
    </source>
</evidence>
<dbReference type="InterPro" id="IPR036885">
    <property type="entry name" value="SWIB_MDM2_dom_sf"/>
</dbReference>
<accession>A0AAP0GRP1</accession>
<dbReference type="Gene3D" id="1.10.245.10">
    <property type="entry name" value="SWIB/MDM2 domain"/>
    <property type="match status" value="2"/>
</dbReference>
<dbReference type="Pfam" id="PF00361">
    <property type="entry name" value="Proton_antipo_M"/>
    <property type="match status" value="1"/>
</dbReference>
<comment type="caution">
    <text evidence="10">The sequence shown here is derived from an EMBL/GenBank/DDBJ whole genome shotgun (WGS) entry which is preliminary data.</text>
</comment>
<feature type="transmembrane region" description="Helical" evidence="8">
    <location>
        <begin position="412"/>
        <end position="437"/>
    </location>
</feature>
<dbReference type="SUPFAM" id="SSF47592">
    <property type="entry name" value="SWIB/MDM2 domain"/>
    <property type="match status" value="2"/>
</dbReference>
<dbReference type="Pfam" id="PF02201">
    <property type="entry name" value="SWIB"/>
    <property type="match status" value="2"/>
</dbReference>
<dbReference type="InterPro" id="IPR019835">
    <property type="entry name" value="SWIB_domain"/>
</dbReference>
<evidence type="ECO:0000313" key="11">
    <source>
        <dbReference type="Proteomes" id="UP001408789"/>
    </source>
</evidence>
<evidence type="ECO:0000256" key="8">
    <source>
        <dbReference type="SAM" id="Phobius"/>
    </source>
</evidence>
<evidence type="ECO:0000256" key="1">
    <source>
        <dbReference type="ARBA" id="ARBA00004334"/>
    </source>
</evidence>
<dbReference type="InterPro" id="IPR003121">
    <property type="entry name" value="SWIB_MDM2_domain"/>
</dbReference>
<name>A0AAP0GRP1_9ASTR</name>
<reference evidence="10 11" key="1">
    <citation type="submission" date="2024-04" db="EMBL/GenBank/DDBJ databases">
        <title>The reference genome of an endangered Asteraceae, Deinandra increscens subsp. villosa, native to the Central Coast of California.</title>
        <authorList>
            <person name="Guilliams M."/>
            <person name="Hasenstab-Lehman K."/>
            <person name="Meyer R."/>
            <person name="Mcevoy S."/>
        </authorList>
    </citation>
    <scope>NUCLEOTIDE SEQUENCE [LARGE SCALE GENOMIC DNA]</scope>
    <source>
        <tissue evidence="10">Leaf</tissue>
    </source>
</reference>
<keyword evidence="8" id="KW-0472">Membrane</keyword>
<sequence>MVSDQEIAKAVEILLTQSDHKSLTSLGDVVHHLGQKLGFDLSHKALFIRDQINLCVFRSQSQSHYHHPSPPPQPPAVTTSKDHFALPQYRFAPQQPPPPSQFHHSHFAIQQQQQLQQRQRHPVELNFSKPAPSSHPSQLQPVPELKAEEGGGVVAQDAGGKSSEKPKKGGSTGTKRKGGPGGLNKLCGITPELQVIVGESALSRTDIVKQLWAYIKKNNLQDPANKRKIICDDALRVVFETDCTDMFKMNKLLAKHIIRLEPTKESSRKRSKGNVEPAAESTNNVPCQVIISDALANCLGTGEREMSESEALRLVWEYIKVNNLEDPQNSVMILCDENLKELFGCESISAMGIPDLVTRHHLIKQSGRSFFSNVSVFNGSADMYKVKILLAHSSIGHVGYIHTGFLCGTIEWIQSLLIGIFIYASMTIDAFAIVLALRQSRVKYIADLGALSKTNPI</sequence>
<evidence type="ECO:0000259" key="9">
    <source>
        <dbReference type="PROSITE" id="PS51925"/>
    </source>
</evidence>
<protein>
    <recommendedName>
        <fullName evidence="9">DM2 domain-containing protein</fullName>
    </recommendedName>
</protein>
<dbReference type="PROSITE" id="PS51925">
    <property type="entry name" value="SWIB_MDM2"/>
    <property type="match status" value="2"/>
</dbReference>
<organism evidence="10 11">
    <name type="scientific">Deinandra increscens subsp. villosa</name>
    <dbReference type="NCBI Taxonomy" id="3103831"/>
    <lineage>
        <taxon>Eukaryota</taxon>
        <taxon>Viridiplantae</taxon>
        <taxon>Streptophyta</taxon>
        <taxon>Embryophyta</taxon>
        <taxon>Tracheophyta</taxon>
        <taxon>Spermatophyta</taxon>
        <taxon>Magnoliopsida</taxon>
        <taxon>eudicotyledons</taxon>
        <taxon>Gunneridae</taxon>
        <taxon>Pentapetalae</taxon>
        <taxon>asterids</taxon>
        <taxon>campanulids</taxon>
        <taxon>Asterales</taxon>
        <taxon>Asteraceae</taxon>
        <taxon>Asteroideae</taxon>
        <taxon>Heliantheae alliance</taxon>
        <taxon>Madieae</taxon>
        <taxon>Madiinae</taxon>
        <taxon>Deinandra</taxon>
    </lineage>
</organism>
<keyword evidence="8" id="KW-0812">Transmembrane</keyword>
<feature type="compositionally biased region" description="Low complexity" evidence="7">
    <location>
        <begin position="107"/>
        <end position="117"/>
    </location>
</feature>
<proteinExistence type="predicted"/>
<dbReference type="Proteomes" id="UP001408789">
    <property type="component" value="Unassembled WGS sequence"/>
</dbReference>
<evidence type="ECO:0000256" key="6">
    <source>
        <dbReference type="ARBA" id="ARBA00048026"/>
    </source>
</evidence>
<dbReference type="CDD" id="cd10567">
    <property type="entry name" value="SWIB-MDM2_like"/>
    <property type="match status" value="2"/>
</dbReference>
<keyword evidence="8" id="KW-1133">Transmembrane helix</keyword>
<dbReference type="InterPro" id="IPR001750">
    <property type="entry name" value="ND/Mrp_TM"/>
</dbReference>
<comment type="subcellular location">
    <subcellularLocation>
        <location evidence="1">Plastid</location>
        <location evidence="1">Chloroplast thylakoid membrane</location>
    </subcellularLocation>
</comment>
<keyword evidence="2" id="KW-0934">Plastid</keyword>
<dbReference type="SMART" id="SM00151">
    <property type="entry name" value="SWIB"/>
    <property type="match status" value="2"/>
</dbReference>
<gene>
    <name evidence="10" type="ORF">SSX86_022768</name>
</gene>
<dbReference type="PANTHER" id="PTHR13844">
    <property type="entry name" value="SWI/SNF-RELATED MATRIX-ASSOCIATED ACTIN-DEPENDENT REGULATOR OF CHROMATIN SUBFAMILY D"/>
    <property type="match status" value="1"/>
</dbReference>
<keyword evidence="4" id="KW-0520">NAD</keyword>
<dbReference type="InterPro" id="IPR014876">
    <property type="entry name" value="DEK_C"/>
</dbReference>
<evidence type="ECO:0000256" key="5">
    <source>
        <dbReference type="ARBA" id="ARBA00047726"/>
    </source>
</evidence>
<dbReference type="EMBL" id="JBCNJP010000023">
    <property type="protein sequence ID" value="KAK9057929.1"/>
    <property type="molecule type" value="Genomic_DNA"/>
</dbReference>
<keyword evidence="3" id="KW-1278">Translocase</keyword>
<feature type="domain" description="DM2" evidence="9">
    <location>
        <begin position="284"/>
        <end position="363"/>
    </location>
</feature>